<dbReference type="GO" id="GO:0032367">
    <property type="term" value="P:intracellular cholesterol transport"/>
    <property type="evidence" value="ECO:0007669"/>
    <property type="project" value="InterPro"/>
</dbReference>
<dbReference type="InterPro" id="IPR006594">
    <property type="entry name" value="LisH"/>
</dbReference>
<keyword evidence="1" id="KW-0175">Coiled coil</keyword>
<dbReference type="PROSITE" id="PS50896">
    <property type="entry name" value="LISH"/>
    <property type="match status" value="1"/>
</dbReference>
<dbReference type="GO" id="GO:0005802">
    <property type="term" value="C:trans-Golgi network"/>
    <property type="evidence" value="ECO:0007669"/>
    <property type="project" value="InterPro"/>
</dbReference>
<dbReference type="PANTHER" id="PTHR32059">
    <property type="entry name" value="RAB11-BINDING PROTEIN RELCH"/>
    <property type="match status" value="1"/>
</dbReference>
<name>A0A131Z554_RHIAP</name>
<feature type="compositionally biased region" description="Polar residues" evidence="2">
    <location>
        <begin position="156"/>
        <end position="170"/>
    </location>
</feature>
<evidence type="ECO:0000256" key="1">
    <source>
        <dbReference type="SAM" id="Coils"/>
    </source>
</evidence>
<proteinExistence type="predicted"/>
<dbReference type="SUPFAM" id="SSF48371">
    <property type="entry name" value="ARM repeat"/>
    <property type="match status" value="1"/>
</dbReference>
<evidence type="ECO:0000313" key="3">
    <source>
        <dbReference type="EMBL" id="JAP86539.1"/>
    </source>
</evidence>
<feature type="region of interest" description="Disordered" evidence="2">
    <location>
        <begin position="156"/>
        <end position="178"/>
    </location>
</feature>
<accession>A0A131Z554</accession>
<dbReference type="GO" id="GO:0055037">
    <property type="term" value="C:recycling endosome"/>
    <property type="evidence" value="ECO:0007669"/>
    <property type="project" value="TreeGrafter"/>
</dbReference>
<organism evidence="3">
    <name type="scientific">Rhipicephalus appendiculatus</name>
    <name type="common">Brown ear tick</name>
    <dbReference type="NCBI Taxonomy" id="34631"/>
    <lineage>
        <taxon>Eukaryota</taxon>
        <taxon>Metazoa</taxon>
        <taxon>Ecdysozoa</taxon>
        <taxon>Arthropoda</taxon>
        <taxon>Chelicerata</taxon>
        <taxon>Arachnida</taxon>
        <taxon>Acari</taxon>
        <taxon>Parasitiformes</taxon>
        <taxon>Ixodida</taxon>
        <taxon>Ixodoidea</taxon>
        <taxon>Ixodidae</taxon>
        <taxon>Rhipicephalinae</taxon>
        <taxon>Rhipicephalus</taxon>
        <taxon>Rhipicephalus</taxon>
    </lineage>
</organism>
<protein>
    <submittedName>
        <fullName evidence="3">Protein phosphatase 2a regulatory subunit a</fullName>
    </submittedName>
</protein>
<reference evidence="3" key="1">
    <citation type="journal article" date="2016" name="Ticks Tick Borne Dis.">
        <title>De novo assembly and annotation of the salivary gland transcriptome of Rhipicephalus appendiculatus male and female ticks during blood feeding.</title>
        <authorList>
            <person name="de Castro M.H."/>
            <person name="de Klerk D."/>
            <person name="Pienaar R."/>
            <person name="Latif A.A."/>
            <person name="Rees D.J."/>
            <person name="Mans B.J."/>
        </authorList>
    </citation>
    <scope>NUCLEOTIDE SEQUENCE</scope>
    <source>
        <tissue evidence="3">Salivary glands</tissue>
    </source>
</reference>
<dbReference type="InterPro" id="IPR040362">
    <property type="entry name" value="RELCH"/>
</dbReference>
<dbReference type="InterPro" id="IPR016024">
    <property type="entry name" value="ARM-type_fold"/>
</dbReference>
<dbReference type="InterPro" id="IPR011989">
    <property type="entry name" value="ARM-like"/>
</dbReference>
<dbReference type="Gene3D" id="1.25.10.10">
    <property type="entry name" value="Leucine-rich Repeat Variant"/>
    <property type="match status" value="2"/>
</dbReference>
<dbReference type="AlphaFoldDB" id="A0A131Z554"/>
<sequence length="1149" mass="128059">MAAGLASEMMEDDISKCTSSLETSIVLPLPTELESVHDVTIDKIAAKLLKDNFVLTALELHAELLESGRELPRLRDYFSNPGNFEKHSHSAFDASPVLPRTSSVQTFDSLDFTRYSDDGEKQLDERVAGTSKILEFELRKARETIKNLRANLTVVTESDPNTPDNGSEHTTVPEEPLRPHERRAVNFLLNEYLLKHDYKLTSITFSDENEVQDFEDWDDVGLNIPKPPDLVHLYRSYNKHSRLCCDVVECQVQTDFEDSSLQKDLTSNLEALVAEKAALEAELDLIKGHVEKATQENLLLTAELDKVLFSRTELSFKPNLPLDMAVDTLSDAVEPCTPSPNVAVVSPCKQFPEEKGDSVEERMPQGLTICVTHQVCKEETCITTDDGSESVGKPEELKTLKGTRKTCPAFLEALMNVCRPHHELSDSRLAKDVTSVASSGEEVILMLARCLPHIVPNVLLAKREELVPLLLAAINLHPDAAQRDVLLNLLFNLTKRPDDAQRRVILAGLLSVAQCLGPERVEAELLPQCWEQINHKYLERRLLVAESCGYLASQVAPEIRSSLLLSMLQQMLREEKDDVVRERAAHSLAMLLAYVDDQDKFSQAVDLALLVVADARANMAEVAQAVLLPSVAAWALEIGHLEDTLLSTLIKLLEDHIKALALRSADGPTALTQAEEQHSVHLIKALGALLPFLFVHVVETGPYMSRLNLTDSSWKTVLRDDRLPHPQNPLYDTLNISKYTSKMPAVVAAFDEHVGQEWYKTWPAFDWLLSKFIPFLTGITAYTEPSSRATVHALSELLLNVCQLFGRTFTQCKVKPAFSALIPLNEAFTEEAKNMLTSAMGPVYASGVLAAFSSESDCKELMAFMRNLLFVVSLCELPLSSVESIFIELSMNKNFHEVLLSVLWEGVVHNTALVRSNAGRLFELLVGTVADPLLKSRVTPALVTLASDPEISVRIGTVRPFGTILATSTQKELLDKAFMQLQTFLEDPQHSHDHSMQAEFIHMFASLGPNTEPRFRDEFILPHLAILAMRNNQNTDDSSRVKIMELLLEAYSALSCTYISEHAITDAFLPGLRCLLEDARQVAPCHESAVSAMITDFEAKLDCCRERTPSLSSPMASMEEMKRKMTKIFTVPPANARSNLPNIFQLRKK</sequence>
<dbReference type="PANTHER" id="PTHR32059:SF0">
    <property type="entry name" value="RAB11-BINDING PROTEIN RELCH"/>
    <property type="match status" value="1"/>
</dbReference>
<evidence type="ECO:0000256" key="2">
    <source>
        <dbReference type="SAM" id="MobiDB-lite"/>
    </source>
</evidence>
<dbReference type="EMBL" id="GEDV01002018">
    <property type="protein sequence ID" value="JAP86539.1"/>
    <property type="molecule type" value="Transcribed_RNA"/>
</dbReference>
<feature type="coiled-coil region" evidence="1">
    <location>
        <begin position="262"/>
        <end position="296"/>
    </location>
</feature>